<gene>
    <name evidence="2" type="ORF">CYD53_106130</name>
</gene>
<dbReference type="Proteomes" id="UP000236919">
    <property type="component" value="Unassembled WGS sequence"/>
</dbReference>
<keyword evidence="1" id="KW-0472">Membrane</keyword>
<evidence type="ECO:0000313" key="2">
    <source>
        <dbReference type="EMBL" id="POR51847.1"/>
    </source>
</evidence>
<feature type="transmembrane region" description="Helical" evidence="1">
    <location>
        <begin position="168"/>
        <end position="187"/>
    </location>
</feature>
<sequence length="204" mass="21612">MATMNKFPPDVPKGWDEAGDEIDNATSGLRAKAADVADKATETVKDGYSRARDALTDIDPVETAREGGQAVIRVVERNPVIAFGLGALGIGLIAWASLRSPPASRWERYQPDFDRLRGLLGDYGKDAAKSGEGALKSSQQWLNAYGGDARDYAGYGGRMIAQRAQKEPIAAVLGIGLAVYALGSLLGSSSHDAAPARKRAAPKR</sequence>
<evidence type="ECO:0000313" key="3">
    <source>
        <dbReference type="Proteomes" id="UP000236919"/>
    </source>
</evidence>
<name>A0A2S4MBH4_9HYPH</name>
<comment type="caution">
    <text evidence="2">The sequence shown here is derived from an EMBL/GenBank/DDBJ whole genome shotgun (WGS) entry which is preliminary data.</text>
</comment>
<dbReference type="OrthoDB" id="8156128at2"/>
<dbReference type="RefSeq" id="WP_103718434.1">
    <property type="nucleotide sequence ID" value="NZ_PQFZ01000006.1"/>
</dbReference>
<keyword evidence="1" id="KW-0812">Transmembrane</keyword>
<accession>A0A2S4MBH4</accession>
<evidence type="ECO:0000256" key="1">
    <source>
        <dbReference type="SAM" id="Phobius"/>
    </source>
</evidence>
<organism evidence="2 3">
    <name type="scientific">Bosea psychrotolerans</name>
    <dbReference type="NCBI Taxonomy" id="1871628"/>
    <lineage>
        <taxon>Bacteria</taxon>
        <taxon>Pseudomonadati</taxon>
        <taxon>Pseudomonadota</taxon>
        <taxon>Alphaproteobacteria</taxon>
        <taxon>Hyphomicrobiales</taxon>
        <taxon>Boseaceae</taxon>
        <taxon>Bosea</taxon>
    </lineage>
</organism>
<dbReference type="AlphaFoldDB" id="A0A2S4MBH4"/>
<feature type="transmembrane region" description="Helical" evidence="1">
    <location>
        <begin position="80"/>
        <end position="98"/>
    </location>
</feature>
<protein>
    <submittedName>
        <fullName evidence="2">Uncharacterized protein</fullName>
    </submittedName>
</protein>
<proteinExistence type="predicted"/>
<reference evidence="2 3" key="1">
    <citation type="submission" date="2018-01" db="EMBL/GenBank/DDBJ databases">
        <title>Genomic Encyclopedia of Type Strains, Phase III (KMG-III): the genomes of soil and plant-associated and newly described type strains.</title>
        <authorList>
            <person name="Whitman W."/>
        </authorList>
    </citation>
    <scope>NUCLEOTIDE SEQUENCE [LARGE SCALE GENOMIC DNA]</scope>
    <source>
        <strain evidence="2 3">1131</strain>
    </source>
</reference>
<dbReference type="EMBL" id="PQFZ01000006">
    <property type="protein sequence ID" value="POR51847.1"/>
    <property type="molecule type" value="Genomic_DNA"/>
</dbReference>
<keyword evidence="1" id="KW-1133">Transmembrane helix</keyword>
<keyword evidence="3" id="KW-1185">Reference proteome</keyword>